<dbReference type="AlphaFoldDB" id="W5K337"/>
<reference evidence="10" key="3">
    <citation type="submission" date="2025-08" db="UniProtKB">
        <authorList>
            <consortium name="Ensembl"/>
        </authorList>
    </citation>
    <scope>IDENTIFICATION</scope>
</reference>
<dbReference type="Ensembl" id="ENSAMXT00000001998.2">
    <property type="protein sequence ID" value="ENSAMXP00000001998.2"/>
    <property type="gene ID" value="ENSAMXG00000001962.2"/>
</dbReference>
<comment type="catalytic activity">
    <reaction evidence="8">
        <text>L-seryl-[protein] + ATP = O-phospho-L-seryl-[protein] + ADP + H(+)</text>
        <dbReference type="Rhea" id="RHEA:17989"/>
        <dbReference type="Rhea" id="RHEA-COMP:9863"/>
        <dbReference type="Rhea" id="RHEA-COMP:11604"/>
        <dbReference type="ChEBI" id="CHEBI:15378"/>
        <dbReference type="ChEBI" id="CHEBI:29999"/>
        <dbReference type="ChEBI" id="CHEBI:30616"/>
        <dbReference type="ChEBI" id="CHEBI:83421"/>
        <dbReference type="ChEBI" id="CHEBI:456216"/>
        <dbReference type="EC" id="2.7.11.1"/>
    </reaction>
</comment>
<evidence type="ECO:0000256" key="6">
    <source>
        <dbReference type="ARBA" id="ARBA00022840"/>
    </source>
</evidence>
<proteinExistence type="predicted"/>
<dbReference type="Pfam" id="PF00069">
    <property type="entry name" value="Pkinase"/>
    <property type="match status" value="1"/>
</dbReference>
<dbReference type="InParanoid" id="W5K337"/>
<dbReference type="GO" id="GO:0035556">
    <property type="term" value="P:intracellular signal transduction"/>
    <property type="evidence" value="ECO:0007669"/>
    <property type="project" value="TreeGrafter"/>
</dbReference>
<dbReference type="GeneTree" id="ENSGT00940000158422"/>
<sequence>MVMEYASGGELYEYIQSRQRLTEEEARYFFRQITSAVLYCHTNGVVHRDLKLENILLDQDLNVKLADFGLSNQYQKGHFLQTFCGSPLYASPEIINGLPYQGPEVCQCVANSTANSYIMYT</sequence>
<evidence type="ECO:0000256" key="8">
    <source>
        <dbReference type="ARBA" id="ARBA00048679"/>
    </source>
</evidence>
<evidence type="ECO:0000256" key="7">
    <source>
        <dbReference type="ARBA" id="ARBA00047899"/>
    </source>
</evidence>
<keyword evidence="6" id="KW-0067">ATP-binding</keyword>
<evidence type="ECO:0000256" key="5">
    <source>
        <dbReference type="ARBA" id="ARBA00022777"/>
    </source>
</evidence>
<comment type="catalytic activity">
    <reaction evidence="7">
        <text>L-threonyl-[protein] + ATP = O-phospho-L-threonyl-[protein] + ADP + H(+)</text>
        <dbReference type="Rhea" id="RHEA:46608"/>
        <dbReference type="Rhea" id="RHEA-COMP:11060"/>
        <dbReference type="Rhea" id="RHEA-COMP:11605"/>
        <dbReference type="ChEBI" id="CHEBI:15378"/>
        <dbReference type="ChEBI" id="CHEBI:30013"/>
        <dbReference type="ChEBI" id="CHEBI:30616"/>
        <dbReference type="ChEBI" id="CHEBI:61977"/>
        <dbReference type="ChEBI" id="CHEBI:456216"/>
        <dbReference type="EC" id="2.7.11.1"/>
    </reaction>
</comment>
<dbReference type="PANTHER" id="PTHR24346">
    <property type="entry name" value="MAP/MICROTUBULE AFFINITY-REGULATING KINASE"/>
    <property type="match status" value="1"/>
</dbReference>
<dbReference type="PANTHER" id="PTHR24346:SF93">
    <property type="entry name" value="NUAK FAMILY SNF1-LIKE KINASE 1"/>
    <property type="match status" value="1"/>
</dbReference>
<dbReference type="InterPro" id="IPR011009">
    <property type="entry name" value="Kinase-like_dom_sf"/>
</dbReference>
<evidence type="ECO:0000256" key="1">
    <source>
        <dbReference type="ARBA" id="ARBA00012513"/>
    </source>
</evidence>
<reference evidence="11" key="2">
    <citation type="journal article" date="2014" name="Nat. Commun.">
        <title>The cavefish genome reveals candidate genes for eye loss.</title>
        <authorList>
            <person name="McGaugh S.E."/>
            <person name="Gross J.B."/>
            <person name="Aken B."/>
            <person name="Blin M."/>
            <person name="Borowsky R."/>
            <person name="Chalopin D."/>
            <person name="Hinaux H."/>
            <person name="Jeffery W.R."/>
            <person name="Keene A."/>
            <person name="Ma L."/>
            <person name="Minx P."/>
            <person name="Murphy D."/>
            <person name="O'Quin K.E."/>
            <person name="Retaux S."/>
            <person name="Rohner N."/>
            <person name="Searle S.M."/>
            <person name="Stahl B.A."/>
            <person name="Tabin C."/>
            <person name="Volff J.N."/>
            <person name="Yoshizawa M."/>
            <person name="Warren W.C."/>
        </authorList>
    </citation>
    <scope>NUCLEOTIDE SEQUENCE [LARGE SCALE GENOMIC DNA]</scope>
    <source>
        <strain evidence="11">female</strain>
    </source>
</reference>
<dbReference type="InterPro" id="IPR000719">
    <property type="entry name" value="Prot_kinase_dom"/>
</dbReference>
<protein>
    <recommendedName>
        <fullName evidence="1">non-specific serine/threonine protein kinase</fullName>
        <ecNumber evidence="1">2.7.11.1</ecNumber>
    </recommendedName>
</protein>
<evidence type="ECO:0000259" key="9">
    <source>
        <dbReference type="PROSITE" id="PS50011"/>
    </source>
</evidence>
<dbReference type="GO" id="GO:0000226">
    <property type="term" value="P:microtubule cytoskeleton organization"/>
    <property type="evidence" value="ECO:0007669"/>
    <property type="project" value="TreeGrafter"/>
</dbReference>
<organism evidence="10 11">
    <name type="scientific">Astyanax mexicanus</name>
    <name type="common">Blind cave fish</name>
    <name type="synonym">Astyanax fasciatus mexicanus</name>
    <dbReference type="NCBI Taxonomy" id="7994"/>
    <lineage>
        <taxon>Eukaryota</taxon>
        <taxon>Metazoa</taxon>
        <taxon>Chordata</taxon>
        <taxon>Craniata</taxon>
        <taxon>Vertebrata</taxon>
        <taxon>Euteleostomi</taxon>
        <taxon>Actinopterygii</taxon>
        <taxon>Neopterygii</taxon>
        <taxon>Teleostei</taxon>
        <taxon>Ostariophysi</taxon>
        <taxon>Characiformes</taxon>
        <taxon>Characoidei</taxon>
        <taxon>Acestrorhamphidae</taxon>
        <taxon>Acestrorhamphinae</taxon>
        <taxon>Astyanax</taxon>
    </lineage>
</organism>
<dbReference type="PROSITE" id="PS50011">
    <property type="entry name" value="PROTEIN_KINASE_DOM"/>
    <property type="match status" value="1"/>
</dbReference>
<dbReference type="Bgee" id="ENSAMXG00000001962">
    <property type="expression patterns" value="Expressed in brain and 1 other cell type or tissue"/>
</dbReference>
<dbReference type="SMART" id="SM00220">
    <property type="entry name" value="S_TKc"/>
    <property type="match status" value="1"/>
</dbReference>
<name>W5K337_ASTMX</name>
<accession>W5K337</accession>
<dbReference type="EC" id="2.7.11.1" evidence="1"/>
<keyword evidence="5" id="KW-0418">Kinase</keyword>
<dbReference type="GO" id="GO:0005737">
    <property type="term" value="C:cytoplasm"/>
    <property type="evidence" value="ECO:0007669"/>
    <property type="project" value="TreeGrafter"/>
</dbReference>
<evidence type="ECO:0000256" key="2">
    <source>
        <dbReference type="ARBA" id="ARBA00022527"/>
    </source>
</evidence>
<feature type="domain" description="Protein kinase" evidence="9">
    <location>
        <begin position="1"/>
        <end position="121"/>
    </location>
</feature>
<evidence type="ECO:0000256" key="3">
    <source>
        <dbReference type="ARBA" id="ARBA00022679"/>
    </source>
</evidence>
<evidence type="ECO:0000256" key="4">
    <source>
        <dbReference type="ARBA" id="ARBA00022741"/>
    </source>
</evidence>
<dbReference type="GO" id="GO:0050321">
    <property type="term" value="F:tau-protein kinase activity"/>
    <property type="evidence" value="ECO:0007669"/>
    <property type="project" value="TreeGrafter"/>
</dbReference>
<dbReference type="Proteomes" id="UP000018467">
    <property type="component" value="Unassembled WGS sequence"/>
</dbReference>
<dbReference type="GO" id="GO:0005524">
    <property type="term" value="F:ATP binding"/>
    <property type="evidence" value="ECO:0007669"/>
    <property type="project" value="UniProtKB-KW"/>
</dbReference>
<dbReference type="SUPFAM" id="SSF56112">
    <property type="entry name" value="Protein kinase-like (PK-like)"/>
    <property type="match status" value="1"/>
</dbReference>
<dbReference type="PROSITE" id="PS00108">
    <property type="entry name" value="PROTEIN_KINASE_ST"/>
    <property type="match status" value="1"/>
</dbReference>
<evidence type="ECO:0000313" key="11">
    <source>
        <dbReference type="Proteomes" id="UP000018467"/>
    </source>
</evidence>
<reference evidence="11" key="1">
    <citation type="submission" date="2013-03" db="EMBL/GenBank/DDBJ databases">
        <authorList>
            <person name="Jeffery W."/>
            <person name="Warren W."/>
            <person name="Wilson R.K."/>
        </authorList>
    </citation>
    <scope>NUCLEOTIDE SEQUENCE</scope>
    <source>
        <strain evidence="11">female</strain>
    </source>
</reference>
<evidence type="ECO:0000313" key="10">
    <source>
        <dbReference type="Ensembl" id="ENSAMXP00000001998.2"/>
    </source>
</evidence>
<dbReference type="STRING" id="7994.ENSAMXP00000001998"/>
<dbReference type="HOGENOM" id="CLU_000288_63_0_1"/>
<dbReference type="InterPro" id="IPR008271">
    <property type="entry name" value="Ser/Thr_kinase_AS"/>
</dbReference>
<dbReference type="eggNOG" id="KOG0611">
    <property type="taxonomic scope" value="Eukaryota"/>
</dbReference>
<keyword evidence="11" id="KW-1185">Reference proteome</keyword>
<keyword evidence="4" id="KW-0547">Nucleotide-binding</keyword>
<reference evidence="10" key="4">
    <citation type="submission" date="2025-09" db="UniProtKB">
        <authorList>
            <consortium name="Ensembl"/>
        </authorList>
    </citation>
    <scope>IDENTIFICATION</scope>
</reference>
<keyword evidence="3" id="KW-0808">Transferase</keyword>
<dbReference type="Gene3D" id="1.10.510.10">
    <property type="entry name" value="Transferase(Phosphotransferase) domain 1"/>
    <property type="match status" value="1"/>
</dbReference>
<keyword evidence="2" id="KW-0723">Serine/threonine-protein kinase</keyword>